<keyword evidence="4" id="KW-1185">Reference proteome</keyword>
<name>A0A1X7BYS3_9RHOB</name>
<sequence>MSYRASYTFRGGDAVGSVIGSGHFGTNYLFHHDRVGADSTFPEVIDRVGVDLIRYPGGTVTEEYFDLANPTATVQSSTFGRADKTVTPIQDFLQFAAQSGSEAVIVLPTYRYFDQVTRQIDPAAEAIIKSFVHAVLSGDYGDAAIRGFEIGNEWYQDRFGWSAAEFGEVQSRIASWIDEVIGQDADWQDVGVYVQAGRGDDDDNGIEDNQEIAAQFTQAELDAVDGLISHFYAATSSGNPLILGGGVNRRLGEIADHWDVSDQTGLDLVVTEWNIGGDGPDNTSVTGLMRNVALLNVFSIMLENGVDLSAIWTAQAPGPAGLSNKEGDDYLTSTGYLYRMMRRELVDTQAVDMAQSDKIRAGNGTQIGRTYVFEGDGKTVIYLASAVGKTIDLKVDLGGYMKAGSHIHATVLGAADGSAATDYRVVAQMTAISNGDLGDGGRYKFKLDAYEVVQVVITNDTGVKLFGDDDIATNDALDGTAYADELWGFDGQDKLRGFDGDDLLGGGLGDDRIFGGAGMDTIEGGDGDDLIDAGDGNDVIKAGNGSDTFEGGNGDDTLDYSASGAGVRIYAREGIVEEDGSGAIDRFSGVENFVGSDFADTIFTDDTTGSVDSGLGDDFIRILGGAETRIDAGTGDDFVLAEFGSADIQLGDGNDRLLSYAAQVDVDGGAGDDVIHGGDQNDTIAGGQGNDTLSGGDGQDRFVFNPGGGSDLILDFDTAEDMLDLTGFDIDFDDIVVLTTAQGVDLQVAGQSIVEIHSITPTDITTDIFQF</sequence>
<protein>
    <submittedName>
        <fullName evidence="3">Bifunctional hemolysin/adenylate cyclase</fullName>
    </submittedName>
</protein>
<dbReference type="AlphaFoldDB" id="A0A1X7BYS3"/>
<organism evidence="3 4">
    <name type="scientific">Roseovarius aestuarii</name>
    <dbReference type="NCBI Taxonomy" id="475083"/>
    <lineage>
        <taxon>Bacteria</taxon>
        <taxon>Pseudomonadati</taxon>
        <taxon>Pseudomonadota</taxon>
        <taxon>Alphaproteobacteria</taxon>
        <taxon>Rhodobacterales</taxon>
        <taxon>Roseobacteraceae</taxon>
        <taxon>Roseovarius</taxon>
    </lineage>
</organism>
<comment type="subcellular location">
    <subcellularLocation>
        <location evidence="1">Secreted</location>
    </subcellularLocation>
</comment>
<dbReference type="InterPro" id="IPR050557">
    <property type="entry name" value="RTX_toxin/Mannuronan_C5-epim"/>
</dbReference>
<dbReference type="GO" id="GO:0005576">
    <property type="term" value="C:extracellular region"/>
    <property type="evidence" value="ECO:0007669"/>
    <property type="project" value="UniProtKB-SubCell"/>
</dbReference>
<dbReference type="SUPFAM" id="SSF51445">
    <property type="entry name" value="(Trans)glycosidases"/>
    <property type="match status" value="1"/>
</dbReference>
<evidence type="ECO:0000313" key="3">
    <source>
        <dbReference type="EMBL" id="SMC14761.1"/>
    </source>
</evidence>
<dbReference type="PANTHER" id="PTHR38340">
    <property type="entry name" value="S-LAYER PROTEIN"/>
    <property type="match status" value="1"/>
</dbReference>
<proteinExistence type="predicted"/>
<evidence type="ECO:0000256" key="1">
    <source>
        <dbReference type="ARBA" id="ARBA00004613"/>
    </source>
</evidence>
<gene>
    <name evidence="3" type="primary">cya_9</name>
    <name evidence="3" type="ORF">ROA7745_04631</name>
</gene>
<dbReference type="PANTHER" id="PTHR38340:SF1">
    <property type="entry name" value="S-LAYER PROTEIN"/>
    <property type="match status" value="1"/>
</dbReference>
<dbReference type="PRINTS" id="PR00313">
    <property type="entry name" value="CABNDNGRPT"/>
</dbReference>
<evidence type="ECO:0000256" key="2">
    <source>
        <dbReference type="ARBA" id="ARBA00022525"/>
    </source>
</evidence>
<dbReference type="InterPro" id="IPR011049">
    <property type="entry name" value="Serralysin-like_metalloprot_C"/>
</dbReference>
<dbReference type="Proteomes" id="UP000193224">
    <property type="component" value="Unassembled WGS sequence"/>
</dbReference>
<dbReference type="Gene3D" id="3.20.20.80">
    <property type="entry name" value="Glycosidases"/>
    <property type="match status" value="1"/>
</dbReference>
<keyword evidence="2" id="KW-0964">Secreted</keyword>
<dbReference type="Gene3D" id="2.150.10.10">
    <property type="entry name" value="Serralysin-like metalloprotease, C-terminal"/>
    <property type="match status" value="2"/>
</dbReference>
<dbReference type="PROSITE" id="PS00330">
    <property type="entry name" value="HEMOLYSIN_CALCIUM"/>
    <property type="match status" value="3"/>
</dbReference>
<dbReference type="Pfam" id="PF00353">
    <property type="entry name" value="HemolysinCabind"/>
    <property type="match status" value="3"/>
</dbReference>
<dbReference type="GO" id="GO:0005509">
    <property type="term" value="F:calcium ion binding"/>
    <property type="evidence" value="ECO:0007669"/>
    <property type="project" value="InterPro"/>
</dbReference>
<dbReference type="OrthoDB" id="5242885at2"/>
<dbReference type="InterPro" id="IPR018511">
    <property type="entry name" value="Hemolysin-typ_Ca-bd_CS"/>
</dbReference>
<reference evidence="3 4" key="1">
    <citation type="submission" date="2017-03" db="EMBL/GenBank/DDBJ databases">
        <authorList>
            <person name="Afonso C.L."/>
            <person name="Miller P.J."/>
            <person name="Scott M.A."/>
            <person name="Spackman E."/>
            <person name="Goraichik I."/>
            <person name="Dimitrov K.M."/>
            <person name="Suarez D.L."/>
            <person name="Swayne D.E."/>
        </authorList>
    </citation>
    <scope>NUCLEOTIDE SEQUENCE [LARGE SCALE GENOMIC DNA]</scope>
    <source>
        <strain evidence="3 4">CECT 7745</strain>
    </source>
</reference>
<dbReference type="RefSeq" id="WP_085802637.1">
    <property type="nucleotide sequence ID" value="NZ_FWXB01000052.1"/>
</dbReference>
<dbReference type="EMBL" id="FWXB01000052">
    <property type="protein sequence ID" value="SMC14761.1"/>
    <property type="molecule type" value="Genomic_DNA"/>
</dbReference>
<evidence type="ECO:0000313" key="4">
    <source>
        <dbReference type="Proteomes" id="UP000193224"/>
    </source>
</evidence>
<dbReference type="InterPro" id="IPR001343">
    <property type="entry name" value="Hemolysn_Ca-bd"/>
</dbReference>
<accession>A0A1X7BYS3</accession>
<dbReference type="InterPro" id="IPR017853">
    <property type="entry name" value="GH"/>
</dbReference>
<dbReference type="SUPFAM" id="SSF51120">
    <property type="entry name" value="beta-Roll"/>
    <property type="match status" value="2"/>
</dbReference>